<feature type="compositionally biased region" description="Polar residues" evidence="1">
    <location>
        <begin position="248"/>
        <end position="258"/>
    </location>
</feature>
<dbReference type="InterPro" id="IPR050560">
    <property type="entry name" value="MYB_TF"/>
</dbReference>
<dbReference type="GO" id="GO:0000978">
    <property type="term" value="F:RNA polymerase II cis-regulatory region sequence-specific DNA binding"/>
    <property type="evidence" value="ECO:0007669"/>
    <property type="project" value="TreeGrafter"/>
</dbReference>
<reference evidence="5" key="1">
    <citation type="journal article" date="2019" name="Nat. Commun.">
        <title>Expansion of phycobilisome linker gene families in mesophilic red algae.</title>
        <authorList>
            <person name="Lee J."/>
            <person name="Kim D."/>
            <person name="Bhattacharya D."/>
            <person name="Yoon H.S."/>
        </authorList>
    </citation>
    <scope>NUCLEOTIDE SEQUENCE [LARGE SCALE GENOMIC DNA]</scope>
    <source>
        <strain evidence="5">CCMP 1328</strain>
    </source>
</reference>
<feature type="compositionally biased region" description="Basic and acidic residues" evidence="1">
    <location>
        <begin position="519"/>
        <end position="529"/>
    </location>
</feature>
<dbReference type="AlphaFoldDB" id="A0A5J4YY30"/>
<evidence type="ECO:0000259" key="3">
    <source>
        <dbReference type="PROSITE" id="PS51294"/>
    </source>
</evidence>
<feature type="region of interest" description="Disordered" evidence="1">
    <location>
        <begin position="307"/>
        <end position="334"/>
    </location>
</feature>
<feature type="domain" description="HTH myb-type" evidence="3">
    <location>
        <begin position="398"/>
        <end position="449"/>
    </location>
</feature>
<dbReference type="Pfam" id="PF00249">
    <property type="entry name" value="Myb_DNA-binding"/>
    <property type="match status" value="1"/>
</dbReference>
<dbReference type="PROSITE" id="PS51294">
    <property type="entry name" value="HTH_MYB"/>
    <property type="match status" value="2"/>
</dbReference>
<feature type="region of interest" description="Disordered" evidence="1">
    <location>
        <begin position="18"/>
        <end position="60"/>
    </location>
</feature>
<dbReference type="PROSITE" id="PS50090">
    <property type="entry name" value="MYB_LIKE"/>
    <property type="match status" value="1"/>
</dbReference>
<protein>
    <submittedName>
        <fullName evidence="4">Myb-related protein A</fullName>
    </submittedName>
</protein>
<feature type="compositionally biased region" description="Polar residues" evidence="1">
    <location>
        <begin position="46"/>
        <end position="60"/>
    </location>
</feature>
<name>A0A5J4YY30_PORPP</name>
<sequence length="529" mass="58432">MAVRECMNERMVQQGIVRRAPERAMSDTSQETERAAEKSRRMKTALGSSGSARTDTPSSSLTPLAQVLELNDLDFNGRHYSTLPAGLGLGQSYGQGVNLQVGLAHLGSALSQSTGAEVPPQHPAYVRYHRSGDEVLEKDMIPERQFSALTATTAPSRHGSGMSWAPGTLERQGTNDSVRSVPSVPRHGSGLFGRGSDRSLFSSPLPLQQQTQHQLEPVPFLAPFSRQPTANLQMQLESAPTFSEPAAGTTSRRGSLSNSERRIPIEMLLNPVNSMSVADDAHSTGAERSNAPAGRLQRRMTEVCSSAERSPFNTEHGHEQADFSQTGKRFSHGGGRLRVDPAIFMEVSGPLHETGQRTVRQESSDRKLAPTSFEREASASASASENVSGRHAGESESVRRFWTKEEDEQLMQLIEKHGPRHWDYLASLMDTRSGQQVRLRYNNHLRFTEEQKHSKFTPAQDKLILEAGKSNVRKWTVLARQMGKSHNSIKNRYHVLLRRSTRLQKLQQELDALQGGSHHSSEPSDKPAP</sequence>
<accession>A0A5J4YY30</accession>
<feature type="domain" description="HTH myb-type" evidence="3">
    <location>
        <begin position="452"/>
        <end position="501"/>
    </location>
</feature>
<feature type="region of interest" description="Disordered" evidence="1">
    <location>
        <begin position="239"/>
        <end position="260"/>
    </location>
</feature>
<dbReference type="GO" id="GO:0005634">
    <property type="term" value="C:nucleus"/>
    <property type="evidence" value="ECO:0007669"/>
    <property type="project" value="TreeGrafter"/>
</dbReference>
<evidence type="ECO:0000313" key="4">
    <source>
        <dbReference type="EMBL" id="KAA8495387.1"/>
    </source>
</evidence>
<evidence type="ECO:0000313" key="5">
    <source>
        <dbReference type="Proteomes" id="UP000324585"/>
    </source>
</evidence>
<organism evidence="4 5">
    <name type="scientific">Porphyridium purpureum</name>
    <name type="common">Red alga</name>
    <name type="synonym">Porphyridium cruentum</name>
    <dbReference type="NCBI Taxonomy" id="35688"/>
    <lineage>
        <taxon>Eukaryota</taxon>
        <taxon>Rhodophyta</taxon>
        <taxon>Bangiophyceae</taxon>
        <taxon>Porphyridiales</taxon>
        <taxon>Porphyridiaceae</taxon>
        <taxon>Porphyridium</taxon>
    </lineage>
</organism>
<feature type="region of interest" description="Disordered" evidence="1">
    <location>
        <begin position="151"/>
        <end position="213"/>
    </location>
</feature>
<feature type="compositionally biased region" description="Low complexity" evidence="1">
    <location>
        <begin position="199"/>
        <end position="213"/>
    </location>
</feature>
<dbReference type="Gene3D" id="1.10.10.60">
    <property type="entry name" value="Homeodomain-like"/>
    <property type="match status" value="2"/>
</dbReference>
<dbReference type="PANTHER" id="PTHR45614:SF253">
    <property type="entry name" value="CHROMOSOME UNDETERMINED SCAFFOLD_38, WHOLE GENOME SHOTGUN SEQUENCE"/>
    <property type="match status" value="1"/>
</dbReference>
<dbReference type="SUPFAM" id="SSF46689">
    <property type="entry name" value="Homeodomain-like"/>
    <property type="match status" value="1"/>
</dbReference>
<dbReference type="InterPro" id="IPR009057">
    <property type="entry name" value="Homeodomain-like_sf"/>
</dbReference>
<evidence type="ECO:0000259" key="2">
    <source>
        <dbReference type="PROSITE" id="PS50090"/>
    </source>
</evidence>
<feature type="region of interest" description="Disordered" evidence="1">
    <location>
        <begin position="510"/>
        <end position="529"/>
    </location>
</feature>
<feature type="compositionally biased region" description="Basic and acidic residues" evidence="1">
    <location>
        <begin position="19"/>
        <end position="39"/>
    </location>
</feature>
<comment type="caution">
    <text evidence="4">The sequence shown here is derived from an EMBL/GenBank/DDBJ whole genome shotgun (WGS) entry which is preliminary data.</text>
</comment>
<feature type="region of interest" description="Disordered" evidence="1">
    <location>
        <begin position="349"/>
        <end position="398"/>
    </location>
</feature>
<dbReference type="Proteomes" id="UP000324585">
    <property type="component" value="Unassembled WGS sequence"/>
</dbReference>
<dbReference type="InterPro" id="IPR001005">
    <property type="entry name" value="SANT/Myb"/>
</dbReference>
<feature type="compositionally biased region" description="Basic and acidic residues" evidence="1">
    <location>
        <begin position="359"/>
        <end position="377"/>
    </location>
</feature>
<proteinExistence type="predicted"/>
<gene>
    <name evidence="4" type="ORF">FVE85_1542</name>
</gene>
<dbReference type="EMBL" id="VRMN01000003">
    <property type="protein sequence ID" value="KAA8495387.1"/>
    <property type="molecule type" value="Genomic_DNA"/>
</dbReference>
<dbReference type="OrthoDB" id="2143914at2759"/>
<dbReference type="SMART" id="SM00717">
    <property type="entry name" value="SANT"/>
    <property type="match status" value="2"/>
</dbReference>
<dbReference type="InterPro" id="IPR017930">
    <property type="entry name" value="Myb_dom"/>
</dbReference>
<feature type="compositionally biased region" description="Polar residues" evidence="1">
    <location>
        <begin position="171"/>
        <end position="180"/>
    </location>
</feature>
<keyword evidence="5" id="KW-1185">Reference proteome</keyword>
<dbReference type="GO" id="GO:0000981">
    <property type="term" value="F:DNA-binding transcription factor activity, RNA polymerase II-specific"/>
    <property type="evidence" value="ECO:0007669"/>
    <property type="project" value="TreeGrafter"/>
</dbReference>
<evidence type="ECO:0000256" key="1">
    <source>
        <dbReference type="SAM" id="MobiDB-lite"/>
    </source>
</evidence>
<feature type="domain" description="Myb-like" evidence="2">
    <location>
        <begin position="394"/>
        <end position="445"/>
    </location>
</feature>
<dbReference type="CDD" id="cd00167">
    <property type="entry name" value="SANT"/>
    <property type="match status" value="1"/>
</dbReference>
<dbReference type="PANTHER" id="PTHR45614">
    <property type="entry name" value="MYB PROTEIN-RELATED"/>
    <property type="match status" value="1"/>
</dbReference>